<evidence type="ECO:0000313" key="2">
    <source>
        <dbReference type="EMBL" id="EQA96620.1"/>
    </source>
</evidence>
<dbReference type="InterPro" id="IPR002155">
    <property type="entry name" value="Thiolase"/>
</dbReference>
<dbReference type="GO" id="GO:0003988">
    <property type="term" value="F:acetyl-CoA C-acyltransferase activity"/>
    <property type="evidence" value="ECO:0007669"/>
    <property type="project" value="UniProtKB-ARBA"/>
</dbReference>
<dbReference type="Pfam" id="PF22691">
    <property type="entry name" value="Thiolase_C_1"/>
    <property type="match status" value="1"/>
</dbReference>
<dbReference type="PIRSF" id="PIRSF000429">
    <property type="entry name" value="Ac-CoA_Ac_transf"/>
    <property type="match status" value="1"/>
</dbReference>
<feature type="domain" description="Thiolase C-terminal" evidence="1">
    <location>
        <begin position="262"/>
        <end position="390"/>
    </location>
</feature>
<dbReference type="InterPro" id="IPR016039">
    <property type="entry name" value="Thiolase-like"/>
</dbReference>
<dbReference type="CDD" id="cd00829">
    <property type="entry name" value="SCP-x_thiolase"/>
    <property type="match status" value="1"/>
</dbReference>
<protein>
    <recommendedName>
        <fullName evidence="1">Thiolase C-terminal domain-containing protein</fullName>
    </recommendedName>
</protein>
<dbReference type="eggNOG" id="COG0183">
    <property type="taxonomic scope" value="Bacteria"/>
</dbReference>
<name>T0FZ20_9SPHN</name>
<dbReference type="PANTHER" id="PTHR42870">
    <property type="entry name" value="ACETYL-COA C-ACETYLTRANSFERASE"/>
    <property type="match status" value="1"/>
</dbReference>
<dbReference type="EMBL" id="ATIB01000089">
    <property type="protein sequence ID" value="EQA96620.1"/>
    <property type="molecule type" value="Genomic_DNA"/>
</dbReference>
<dbReference type="PANTHER" id="PTHR42870:SF1">
    <property type="entry name" value="NON-SPECIFIC LIPID-TRANSFER PROTEIN-LIKE 2"/>
    <property type="match status" value="1"/>
</dbReference>
<dbReference type="InterPro" id="IPR055140">
    <property type="entry name" value="Thiolase_C_2"/>
</dbReference>
<dbReference type="AlphaFoldDB" id="T0FZ20"/>
<accession>T0FZ20</accession>
<comment type="caution">
    <text evidence="2">The sequence shown here is derived from an EMBL/GenBank/DDBJ whole genome shotgun (WGS) entry which is preliminary data.</text>
</comment>
<sequence length="393" mass="41505">MRMSAPEVVISGIGQSAVGRKLPQSGLELTIDASLEAIADAGLTTQDIDGVATFPGFRPDMQPFSPVGSIDIKEALDLKLDWFCGALEGSAQLGAIINAYAAIKAGLARHVLCFRTVKEGSGGASWQESATARAERVRVGGEFQYIFPYDAISATNWLSLYAQRHFSLYGTTREQLGQIALTARRGAMDNPKALFRDPMTMDDYLSARMISSPLGLLDCDAPTDASTVIILSAADAAAGSPKPAIRIDSVGGGIHGRAGWDQADMPDMAAFDAGRMLWSRTDYKPEDVDLALLYDGFSFLAMTWLEALGFCGRGEGGAFVEGGHRIARDGALPLNPHGGQLSGGRTHGFGFVHEAVLQLRGEAGARQVAKNPQVAAVSNGGGPMAGAMLLVRD</sequence>
<evidence type="ECO:0000259" key="1">
    <source>
        <dbReference type="Pfam" id="PF22691"/>
    </source>
</evidence>
<organism evidence="2 3">
    <name type="scientific">Sphingobium baderi LL03</name>
    <dbReference type="NCBI Taxonomy" id="1114964"/>
    <lineage>
        <taxon>Bacteria</taxon>
        <taxon>Pseudomonadati</taxon>
        <taxon>Pseudomonadota</taxon>
        <taxon>Alphaproteobacteria</taxon>
        <taxon>Sphingomonadales</taxon>
        <taxon>Sphingomonadaceae</taxon>
        <taxon>Sphingobium</taxon>
    </lineage>
</organism>
<reference evidence="2 3" key="1">
    <citation type="journal article" date="2013" name="Genome Announc.">
        <title>Draft Genome Sequence of a Hexachlorocyclohexane-Degrading Bacterium, Sphingobium baderi Strain LL03T.</title>
        <authorList>
            <person name="Kaur J."/>
            <person name="Verma H."/>
            <person name="Tripathi C."/>
            <person name="Khurana J.P."/>
            <person name="Lal R."/>
        </authorList>
    </citation>
    <scope>NUCLEOTIDE SEQUENCE [LARGE SCALE GENOMIC DNA]</scope>
    <source>
        <strain evidence="2 3">LL03</strain>
    </source>
</reference>
<evidence type="ECO:0000313" key="3">
    <source>
        <dbReference type="Proteomes" id="UP000015524"/>
    </source>
</evidence>
<gene>
    <name evidence="2" type="ORF">L485_24095</name>
</gene>
<keyword evidence="3" id="KW-1185">Reference proteome</keyword>
<dbReference type="SUPFAM" id="SSF53901">
    <property type="entry name" value="Thiolase-like"/>
    <property type="match status" value="2"/>
</dbReference>
<proteinExistence type="predicted"/>
<dbReference type="PATRIC" id="fig|1114964.3.peg.4735"/>
<dbReference type="Gene3D" id="3.40.47.10">
    <property type="match status" value="1"/>
</dbReference>
<dbReference type="Proteomes" id="UP000015524">
    <property type="component" value="Unassembled WGS sequence"/>
</dbReference>